<feature type="transmembrane region" description="Helical" evidence="1">
    <location>
        <begin position="17"/>
        <end position="38"/>
    </location>
</feature>
<accession>A0A0T7GYI4</accession>
<reference evidence="2 3" key="1">
    <citation type="submission" date="2014-08" db="EMBL/GenBank/DDBJ databases">
        <authorList>
            <person name="Chen Y.-H."/>
        </authorList>
    </citation>
    <scope>NUCLEOTIDE SEQUENCE [LARGE SCALE GENOMIC DNA]</scope>
</reference>
<evidence type="ECO:0000313" key="3">
    <source>
        <dbReference type="Proteomes" id="UP000039660"/>
    </source>
</evidence>
<dbReference type="EMBL" id="CCRK01000012">
    <property type="protein sequence ID" value="CDZ52305.1"/>
    <property type="molecule type" value="Genomic_DNA"/>
</dbReference>
<gene>
    <name evidence="2" type="ORF">NGAL_HAMBI1189_44170</name>
</gene>
<name>A0A0T7GYI4_NEOGA</name>
<proteinExistence type="predicted"/>
<keyword evidence="1" id="KW-0472">Membrane</keyword>
<evidence type="ECO:0000313" key="2">
    <source>
        <dbReference type="EMBL" id="CDZ52305.1"/>
    </source>
</evidence>
<dbReference type="AlphaFoldDB" id="A0A0T7GYI4"/>
<keyword evidence="1" id="KW-1133">Transmembrane helix</keyword>
<dbReference type="Proteomes" id="UP000039660">
    <property type="component" value="Unassembled WGS sequence"/>
</dbReference>
<sequence>MQIDHDPKELSHKAIRLVALLAVVVTIAIAVPVAMSMSWTMRQLPIPVVALFVGTMGGLSAGFFIGRWDALRGQRTPGREG</sequence>
<feature type="transmembrane region" description="Helical" evidence="1">
    <location>
        <begin position="44"/>
        <end position="65"/>
    </location>
</feature>
<dbReference type="RefSeq" id="WP_046637253.1">
    <property type="nucleotide sequence ID" value="NZ_CCRK01000012.1"/>
</dbReference>
<keyword evidence="1" id="KW-0812">Transmembrane</keyword>
<organism evidence="2 3">
    <name type="scientific">Neorhizobium galegae bv. officinalis</name>
    <dbReference type="NCBI Taxonomy" id="323656"/>
    <lineage>
        <taxon>Bacteria</taxon>
        <taxon>Pseudomonadati</taxon>
        <taxon>Pseudomonadota</taxon>
        <taxon>Alphaproteobacteria</taxon>
        <taxon>Hyphomicrobiales</taxon>
        <taxon>Rhizobiaceae</taxon>
        <taxon>Rhizobium/Agrobacterium group</taxon>
        <taxon>Neorhizobium</taxon>
    </lineage>
</organism>
<evidence type="ECO:0000256" key="1">
    <source>
        <dbReference type="SAM" id="Phobius"/>
    </source>
</evidence>
<protein>
    <submittedName>
        <fullName evidence="2">Uncharacterized protein</fullName>
    </submittedName>
</protein>